<evidence type="ECO:0000313" key="2">
    <source>
        <dbReference type="Proteomes" id="UP001266305"/>
    </source>
</evidence>
<dbReference type="EMBL" id="JASSZA010000008">
    <property type="protein sequence ID" value="KAK2103486.1"/>
    <property type="molecule type" value="Genomic_DNA"/>
</dbReference>
<sequence length="169" mass="19003">MLQDLLSDRHKQVVEHEMEIQGLLQSVNSREQENQVAAEKLAQTLMERNSELQALCQYLEGRDSMMSQAPISGSVQIPSIDDGTLLTAKEDASIPRSTLGDLNTVAGLEKELSSAKEELELMAKKERESQLELSALQSMMAVQEEELQVREGELQVREELQVQEEELHV</sequence>
<dbReference type="Proteomes" id="UP001266305">
    <property type="component" value="Unassembled WGS sequence"/>
</dbReference>
<comment type="caution">
    <text evidence="1">The sequence shown here is derived from an EMBL/GenBank/DDBJ whole genome shotgun (WGS) entry which is preliminary data.</text>
</comment>
<organism evidence="1 2">
    <name type="scientific">Saguinus oedipus</name>
    <name type="common">Cotton-top tamarin</name>
    <name type="synonym">Oedipomidas oedipus</name>
    <dbReference type="NCBI Taxonomy" id="9490"/>
    <lineage>
        <taxon>Eukaryota</taxon>
        <taxon>Metazoa</taxon>
        <taxon>Chordata</taxon>
        <taxon>Craniata</taxon>
        <taxon>Vertebrata</taxon>
        <taxon>Euteleostomi</taxon>
        <taxon>Mammalia</taxon>
        <taxon>Eutheria</taxon>
        <taxon>Euarchontoglires</taxon>
        <taxon>Primates</taxon>
        <taxon>Haplorrhini</taxon>
        <taxon>Platyrrhini</taxon>
        <taxon>Cebidae</taxon>
        <taxon>Callitrichinae</taxon>
        <taxon>Saguinus</taxon>
    </lineage>
</organism>
<reference evidence="1 2" key="1">
    <citation type="submission" date="2023-05" db="EMBL/GenBank/DDBJ databases">
        <title>B98-5 Cell Line De Novo Hybrid Assembly: An Optical Mapping Approach.</title>
        <authorList>
            <person name="Kananen K."/>
            <person name="Auerbach J.A."/>
            <person name="Kautto E."/>
            <person name="Blachly J.S."/>
        </authorList>
    </citation>
    <scope>NUCLEOTIDE SEQUENCE [LARGE SCALE GENOMIC DNA]</scope>
    <source>
        <strain evidence="1">B95-8</strain>
        <tissue evidence="1">Cell line</tissue>
    </source>
</reference>
<dbReference type="InterPro" id="IPR052593">
    <property type="entry name" value="MT-associated_AKAP9-binding"/>
</dbReference>
<dbReference type="PANTHER" id="PTHR46501">
    <property type="entry name" value="MYOMEGALIN"/>
    <property type="match status" value="1"/>
</dbReference>
<proteinExistence type="predicted"/>
<evidence type="ECO:0000313" key="1">
    <source>
        <dbReference type="EMBL" id="KAK2103486.1"/>
    </source>
</evidence>
<name>A0ABQ9V2N0_SAGOE</name>
<protein>
    <submittedName>
        <fullName evidence="1">Myomegalin</fullName>
    </submittedName>
</protein>
<dbReference type="PANTHER" id="PTHR46501:SF2">
    <property type="entry name" value="MYOMEGALIN"/>
    <property type="match status" value="1"/>
</dbReference>
<gene>
    <name evidence="1" type="primary">PDE4DIP_3</name>
    <name evidence="1" type="ORF">P7K49_017342</name>
</gene>
<accession>A0ABQ9V2N0</accession>
<keyword evidence="2" id="KW-1185">Reference proteome</keyword>